<proteinExistence type="predicted"/>
<protein>
    <submittedName>
        <fullName evidence="3">Uncharacterized protein</fullName>
    </submittedName>
</protein>
<dbReference type="RefSeq" id="WP_012430563.1">
    <property type="nucleotide sequence ID" value="NZ_CATYWO010000002.1"/>
</dbReference>
<dbReference type="Proteomes" id="UP001189616">
    <property type="component" value="Unassembled WGS sequence"/>
</dbReference>
<evidence type="ECO:0000313" key="4">
    <source>
        <dbReference type="Proteomes" id="UP001189616"/>
    </source>
</evidence>
<feature type="chain" id="PRO_5045980181" evidence="2">
    <location>
        <begin position="25"/>
        <end position="79"/>
    </location>
</feature>
<dbReference type="EMBL" id="CATYWO010000002">
    <property type="protein sequence ID" value="CAJ0784392.1"/>
    <property type="molecule type" value="Genomic_DNA"/>
</dbReference>
<feature type="signal peptide" evidence="2">
    <location>
        <begin position="1"/>
        <end position="24"/>
    </location>
</feature>
<evidence type="ECO:0000313" key="3">
    <source>
        <dbReference type="EMBL" id="CAJ0784392.1"/>
    </source>
</evidence>
<gene>
    <name evidence="3" type="ORF">LMG7141_01509</name>
</gene>
<evidence type="ECO:0000256" key="2">
    <source>
        <dbReference type="SAM" id="SignalP"/>
    </source>
</evidence>
<comment type="caution">
    <text evidence="3">The sequence shown here is derived from an EMBL/GenBank/DDBJ whole genome shotgun (WGS) entry which is preliminary data.</text>
</comment>
<organism evidence="3 4">
    <name type="scientific">Ralstonia condita</name>
    <dbReference type="NCBI Taxonomy" id="3058600"/>
    <lineage>
        <taxon>Bacteria</taxon>
        <taxon>Pseudomonadati</taxon>
        <taxon>Pseudomonadota</taxon>
        <taxon>Betaproteobacteria</taxon>
        <taxon>Burkholderiales</taxon>
        <taxon>Burkholderiaceae</taxon>
        <taxon>Ralstonia</taxon>
    </lineage>
</organism>
<feature type="compositionally biased region" description="Basic residues" evidence="1">
    <location>
        <begin position="54"/>
        <end position="64"/>
    </location>
</feature>
<keyword evidence="4" id="KW-1185">Reference proteome</keyword>
<accession>A0ABM9J6M1</accession>
<feature type="region of interest" description="Disordered" evidence="1">
    <location>
        <begin position="54"/>
        <end position="79"/>
    </location>
</feature>
<reference evidence="3 4" key="1">
    <citation type="submission" date="2023-07" db="EMBL/GenBank/DDBJ databases">
        <authorList>
            <person name="Peeters C."/>
        </authorList>
    </citation>
    <scope>NUCLEOTIDE SEQUENCE [LARGE SCALE GENOMIC DNA]</scope>
    <source>
        <strain evidence="3 4">LMG 7141</strain>
    </source>
</reference>
<sequence>MKTSLKVASLAALTAATLALPAAAQEMKGSAKCAPNTEMAKCGAAKCAGKCSPGKHMKKGKHGANKCAPKCAPKGAPQS</sequence>
<name>A0ABM9J6M1_9RALS</name>
<keyword evidence="2" id="KW-0732">Signal</keyword>
<evidence type="ECO:0000256" key="1">
    <source>
        <dbReference type="SAM" id="MobiDB-lite"/>
    </source>
</evidence>